<evidence type="ECO:0000256" key="1">
    <source>
        <dbReference type="SAM" id="MobiDB-lite"/>
    </source>
</evidence>
<organism evidence="2 3">
    <name type="scientific">Mycena chlorophos</name>
    <name type="common">Agaric fungus</name>
    <name type="synonym">Agaricus chlorophos</name>
    <dbReference type="NCBI Taxonomy" id="658473"/>
    <lineage>
        <taxon>Eukaryota</taxon>
        <taxon>Fungi</taxon>
        <taxon>Dikarya</taxon>
        <taxon>Basidiomycota</taxon>
        <taxon>Agaricomycotina</taxon>
        <taxon>Agaricomycetes</taxon>
        <taxon>Agaricomycetidae</taxon>
        <taxon>Agaricales</taxon>
        <taxon>Marasmiineae</taxon>
        <taxon>Mycenaceae</taxon>
        <taxon>Mycena</taxon>
    </lineage>
</organism>
<feature type="region of interest" description="Disordered" evidence="1">
    <location>
        <begin position="152"/>
        <end position="172"/>
    </location>
</feature>
<keyword evidence="3" id="KW-1185">Reference proteome</keyword>
<protein>
    <submittedName>
        <fullName evidence="2">Uncharacterized protein</fullName>
    </submittedName>
</protein>
<feature type="region of interest" description="Disordered" evidence="1">
    <location>
        <begin position="22"/>
        <end position="50"/>
    </location>
</feature>
<proteinExistence type="predicted"/>
<gene>
    <name evidence="2" type="ORF">MCHLO_02286</name>
</gene>
<feature type="compositionally biased region" description="Low complexity" evidence="1">
    <location>
        <begin position="23"/>
        <end position="34"/>
    </location>
</feature>
<dbReference type="EMBL" id="DF839994">
    <property type="protein sequence ID" value="GAT44671.1"/>
    <property type="molecule type" value="Genomic_DNA"/>
</dbReference>
<sequence length="172" mass="18916">ANGDGTEQGLSHLTSGHAVLTVAAAAQRHAGRAGPSPHPMPAVGGSSKTEDRRVMARCSFRPSECQDEFSYRAPRTDLRYPDSKNHSRAPSSIVPPMSCLPLTRHLRHGPAHMKSLYDLLRDSTPASVCFSHRWAVERIHLLTDGSSRAISRRDQRNRAHLSPYDTDDTTTP</sequence>
<evidence type="ECO:0000313" key="3">
    <source>
        <dbReference type="Proteomes" id="UP000815677"/>
    </source>
</evidence>
<dbReference type="Proteomes" id="UP000815677">
    <property type="component" value="Unassembled WGS sequence"/>
</dbReference>
<reference evidence="2" key="1">
    <citation type="submission" date="2014-09" db="EMBL/GenBank/DDBJ databases">
        <title>Genome sequence of the luminous mushroom Mycena chlorophos for searching fungal bioluminescence genes.</title>
        <authorList>
            <person name="Tanaka Y."/>
            <person name="Kasuga D."/>
            <person name="Oba Y."/>
            <person name="Hase S."/>
            <person name="Sato K."/>
            <person name="Oba Y."/>
            <person name="Sakakibara Y."/>
        </authorList>
    </citation>
    <scope>NUCLEOTIDE SEQUENCE</scope>
</reference>
<evidence type="ECO:0000313" key="2">
    <source>
        <dbReference type="EMBL" id="GAT44671.1"/>
    </source>
</evidence>
<feature type="non-terminal residue" evidence="2">
    <location>
        <position position="1"/>
    </location>
</feature>
<name>A0ABQ0L0J6_MYCCL</name>
<accession>A0ABQ0L0J6</accession>